<protein>
    <submittedName>
        <fullName evidence="2">Uncharacterized protein</fullName>
    </submittedName>
</protein>
<dbReference type="AlphaFoldDB" id="A0A8J6BS20"/>
<reference evidence="2" key="2">
    <citation type="submission" date="2021-02" db="EMBL/GenBank/DDBJ databases">
        <authorList>
            <person name="Kimball J.A."/>
            <person name="Haas M.W."/>
            <person name="Macchietto M."/>
            <person name="Kono T."/>
            <person name="Duquette J."/>
            <person name="Shao M."/>
        </authorList>
    </citation>
    <scope>NUCLEOTIDE SEQUENCE</scope>
    <source>
        <tissue evidence="2">Fresh leaf tissue</tissue>
    </source>
</reference>
<reference evidence="2" key="1">
    <citation type="journal article" date="2021" name="bioRxiv">
        <title>Whole Genome Assembly and Annotation of Northern Wild Rice, Zizania palustris L., Supports a Whole Genome Duplication in the Zizania Genus.</title>
        <authorList>
            <person name="Haas M."/>
            <person name="Kono T."/>
            <person name="Macchietto M."/>
            <person name="Millas R."/>
            <person name="McGilp L."/>
            <person name="Shao M."/>
            <person name="Duquette J."/>
            <person name="Hirsch C.N."/>
            <person name="Kimball J."/>
        </authorList>
    </citation>
    <scope>NUCLEOTIDE SEQUENCE</scope>
    <source>
        <tissue evidence="2">Fresh leaf tissue</tissue>
    </source>
</reference>
<evidence type="ECO:0000313" key="2">
    <source>
        <dbReference type="EMBL" id="KAG8091060.1"/>
    </source>
</evidence>
<dbReference type="EMBL" id="JAAALK010000081">
    <property type="protein sequence ID" value="KAG8091060.1"/>
    <property type="molecule type" value="Genomic_DNA"/>
</dbReference>
<evidence type="ECO:0000313" key="3">
    <source>
        <dbReference type="Proteomes" id="UP000729402"/>
    </source>
</evidence>
<organism evidence="2 3">
    <name type="scientific">Zizania palustris</name>
    <name type="common">Northern wild rice</name>
    <dbReference type="NCBI Taxonomy" id="103762"/>
    <lineage>
        <taxon>Eukaryota</taxon>
        <taxon>Viridiplantae</taxon>
        <taxon>Streptophyta</taxon>
        <taxon>Embryophyta</taxon>
        <taxon>Tracheophyta</taxon>
        <taxon>Spermatophyta</taxon>
        <taxon>Magnoliopsida</taxon>
        <taxon>Liliopsida</taxon>
        <taxon>Poales</taxon>
        <taxon>Poaceae</taxon>
        <taxon>BOP clade</taxon>
        <taxon>Oryzoideae</taxon>
        <taxon>Oryzeae</taxon>
        <taxon>Zizaniinae</taxon>
        <taxon>Zizania</taxon>
    </lineage>
</organism>
<sequence>MSASDPERLLALLVVRPQAAPDLGVRRPRAPHARASSSSPSPPSSPSCPPPTPSASSPSSSPQISSSPAEAQVFVLLS</sequence>
<feature type="region of interest" description="Disordered" evidence="1">
    <location>
        <begin position="18"/>
        <end position="71"/>
    </location>
</feature>
<comment type="caution">
    <text evidence="2">The sequence shown here is derived from an EMBL/GenBank/DDBJ whole genome shotgun (WGS) entry which is preliminary data.</text>
</comment>
<keyword evidence="3" id="KW-1185">Reference proteome</keyword>
<feature type="compositionally biased region" description="Low complexity" evidence="1">
    <location>
        <begin position="54"/>
        <end position="69"/>
    </location>
</feature>
<accession>A0A8J6BS20</accession>
<proteinExistence type="predicted"/>
<feature type="compositionally biased region" description="Pro residues" evidence="1">
    <location>
        <begin position="40"/>
        <end position="53"/>
    </location>
</feature>
<dbReference type="Proteomes" id="UP000729402">
    <property type="component" value="Unassembled WGS sequence"/>
</dbReference>
<name>A0A8J6BS20_ZIZPA</name>
<gene>
    <name evidence="2" type="ORF">GUJ93_ZPchr0011g27358</name>
</gene>
<evidence type="ECO:0000256" key="1">
    <source>
        <dbReference type="SAM" id="MobiDB-lite"/>
    </source>
</evidence>